<feature type="transmembrane region" description="Helical" evidence="1">
    <location>
        <begin position="45"/>
        <end position="69"/>
    </location>
</feature>
<feature type="transmembrane region" description="Helical" evidence="1">
    <location>
        <begin position="90"/>
        <end position="112"/>
    </location>
</feature>
<dbReference type="AlphaFoldDB" id="A0A7I9VRA6"/>
<organism evidence="2 3">
    <name type="scientific">Anaeromyxobacter diazotrophicus</name>
    <dbReference type="NCBI Taxonomy" id="2590199"/>
    <lineage>
        <taxon>Bacteria</taxon>
        <taxon>Pseudomonadati</taxon>
        <taxon>Myxococcota</taxon>
        <taxon>Myxococcia</taxon>
        <taxon>Myxococcales</taxon>
        <taxon>Cystobacterineae</taxon>
        <taxon>Anaeromyxobacteraceae</taxon>
        <taxon>Anaeromyxobacter</taxon>
    </lineage>
</organism>
<evidence type="ECO:0000256" key="1">
    <source>
        <dbReference type="SAM" id="Phobius"/>
    </source>
</evidence>
<accession>A0A7I9VRA6</accession>
<feature type="transmembrane region" description="Helical" evidence="1">
    <location>
        <begin position="159"/>
        <end position="180"/>
    </location>
</feature>
<dbReference type="RefSeq" id="WP_176067945.1">
    <property type="nucleotide sequence ID" value="NZ_BJTG01000009.1"/>
</dbReference>
<dbReference type="PANTHER" id="PTHR43044">
    <property type="match status" value="1"/>
</dbReference>
<sequence>MSPELLDRAAAGLGRPAALAAAAAAGLGAAALVAGAAAGLAAPALAALAASWLFFAGCAAGGLALAAAVRVAGGRWASAVLPIADASAGFFLPALLLLAVLVLAARGFVPWVAEGEHLVATGLVLRQLAATALLFGAGARFVGRVRRGEAGLRVGRAGVLYLLLFALVLSLWAYDFAIALDEGPAITVLPAFYFMGAFLSGVAWVGLVTAVRGADEPDTRHDVGKLLFGLLILWTYLLWSIFLPTWYGNVPEESVALLARWRAPWKAVSIAVLALVSAGPFWLLFAEPLKRRRATLAAGAGAVLLGLAAERVLLVLPSLRLPGGPAAVAVGALVMAGVLGSFLLAVGARLGASGLGAHRDAAP</sequence>
<protein>
    <submittedName>
        <fullName evidence="2">Uncharacterized protein</fullName>
    </submittedName>
</protein>
<name>A0A7I9VRA6_9BACT</name>
<feature type="transmembrane region" description="Helical" evidence="1">
    <location>
        <begin position="192"/>
        <end position="214"/>
    </location>
</feature>
<reference evidence="3" key="1">
    <citation type="journal article" date="2020" name="Appl. Environ. Microbiol.">
        <title>Diazotrophic Anaeromyxobacter Isolates from Soils.</title>
        <authorList>
            <person name="Masuda Y."/>
            <person name="Yamanaka H."/>
            <person name="Xu Z.X."/>
            <person name="Shiratori Y."/>
            <person name="Aono T."/>
            <person name="Amachi S."/>
            <person name="Senoo K."/>
            <person name="Itoh H."/>
        </authorList>
    </citation>
    <scope>NUCLEOTIDE SEQUENCE [LARGE SCALE GENOMIC DNA]</scope>
    <source>
        <strain evidence="3">R267</strain>
    </source>
</reference>
<feature type="transmembrane region" description="Helical" evidence="1">
    <location>
        <begin position="118"/>
        <end position="138"/>
    </location>
</feature>
<feature type="transmembrane region" description="Helical" evidence="1">
    <location>
        <begin position="326"/>
        <end position="346"/>
    </location>
</feature>
<feature type="transmembrane region" description="Helical" evidence="1">
    <location>
        <begin position="294"/>
        <end position="314"/>
    </location>
</feature>
<keyword evidence="1" id="KW-1133">Transmembrane helix</keyword>
<keyword evidence="3" id="KW-1185">Reference proteome</keyword>
<dbReference type="InterPro" id="IPR006311">
    <property type="entry name" value="TAT_signal"/>
</dbReference>
<comment type="caution">
    <text evidence="2">The sequence shown here is derived from an EMBL/GenBank/DDBJ whole genome shotgun (WGS) entry which is preliminary data.</text>
</comment>
<feature type="transmembrane region" description="Helical" evidence="1">
    <location>
        <begin position="267"/>
        <end position="285"/>
    </location>
</feature>
<feature type="transmembrane region" description="Helical" evidence="1">
    <location>
        <begin position="226"/>
        <end position="247"/>
    </location>
</feature>
<dbReference type="EMBL" id="BJTG01000009">
    <property type="protein sequence ID" value="GEJ58945.1"/>
    <property type="molecule type" value="Genomic_DNA"/>
</dbReference>
<gene>
    <name evidence="2" type="ORF">AMYX_36860</name>
</gene>
<evidence type="ECO:0000313" key="2">
    <source>
        <dbReference type="EMBL" id="GEJ58945.1"/>
    </source>
</evidence>
<keyword evidence="1" id="KW-0812">Transmembrane</keyword>
<dbReference type="PROSITE" id="PS51318">
    <property type="entry name" value="TAT"/>
    <property type="match status" value="1"/>
</dbReference>
<dbReference type="PANTHER" id="PTHR43044:SF1">
    <property type="entry name" value="QUINOL:CYTOCHROME C OXIDOREDUCTASE QUINONE-BINDING SUBUNIT 2"/>
    <property type="match status" value="1"/>
</dbReference>
<evidence type="ECO:0000313" key="3">
    <source>
        <dbReference type="Proteomes" id="UP000503640"/>
    </source>
</evidence>
<dbReference type="Proteomes" id="UP000503640">
    <property type="component" value="Unassembled WGS sequence"/>
</dbReference>
<proteinExistence type="predicted"/>
<keyword evidence="1" id="KW-0472">Membrane</keyword>